<dbReference type="InterPro" id="IPR024826">
    <property type="entry name" value="DNA_pol_delta/II_ssu"/>
</dbReference>
<dbReference type="PANTHER" id="PTHR10416">
    <property type="entry name" value="DNA POLYMERASE DELTA SUBUNIT 2"/>
    <property type="match status" value="1"/>
</dbReference>
<dbReference type="OMA" id="HCILIGT"/>
<dbReference type="Pfam" id="PF18018">
    <property type="entry name" value="DNA_pol_D_N"/>
    <property type="match status" value="1"/>
</dbReference>
<comment type="similarity">
    <text evidence="2">Belongs to the DNA polymerase delta/II small subunit family.</text>
</comment>
<evidence type="ECO:0000313" key="9">
    <source>
        <dbReference type="Proteomes" id="UP000030746"/>
    </source>
</evidence>
<dbReference type="EMBL" id="KB202619">
    <property type="protein sequence ID" value="ESO89002.1"/>
    <property type="molecule type" value="Genomic_DNA"/>
</dbReference>
<dbReference type="CTD" id="20230129"/>
<dbReference type="GO" id="GO:0043625">
    <property type="term" value="C:delta DNA polymerase complex"/>
    <property type="evidence" value="ECO:0007669"/>
    <property type="project" value="TreeGrafter"/>
</dbReference>
<evidence type="ECO:0000256" key="3">
    <source>
        <dbReference type="ARBA" id="ARBA00022705"/>
    </source>
</evidence>
<dbReference type="Proteomes" id="UP000030746">
    <property type="component" value="Unassembled WGS sequence"/>
</dbReference>
<accession>V3ZXA1</accession>
<dbReference type="InterPro" id="IPR041863">
    <property type="entry name" value="PolD2_C"/>
</dbReference>
<dbReference type="InterPro" id="IPR040663">
    <property type="entry name" value="DNA_pol_D_N"/>
</dbReference>
<dbReference type="GO" id="GO:0003677">
    <property type="term" value="F:DNA binding"/>
    <property type="evidence" value="ECO:0007669"/>
    <property type="project" value="InterPro"/>
</dbReference>
<dbReference type="Pfam" id="PF04042">
    <property type="entry name" value="DNA_pol_E_B"/>
    <property type="match status" value="1"/>
</dbReference>
<proteinExistence type="inferred from homology"/>
<sequence>MNDSADENETATYSRSNSSNFQDHNERFKLKGRSFSRQYAHLYSERLLTMKPKLIKAAKEKWGPDVKVRKLHELVVDEKCVVIGTIFKHMELKPSILKEVSEEHNLMPQPILSKYTDENDKLILEDELQRIFLLGELKPPTSVTGPVIAVYGCEPEDKPGKFQVEDFCFQILPDQVPRPILQEDRYIVLVSGLEMGGKQEKLFQSQLLVDLITGQLGDEGQQESTASIVRVILAGNSLSKSTQDKESLNKAKYLTKKITAASVDAIKSLDDILVQLASCVDVDIMAGEYDPSNYTLPQQQLHRCMFPQANTYPTLHNVTNPYDFSLDGIRILGTSGQPIEDIYKYSDIEHRIDMLEKTLIWGHIAPTAPDTLGCYPFYEEDPFILNECPHIYFAGNQDKFESSIFKGDKGQEVLLVTVPKFCETTSAVLINLRNLECQTINFEANFSSGIMADPSPEVDK</sequence>
<organism evidence="8 9">
    <name type="scientific">Lottia gigantea</name>
    <name type="common">Giant owl limpet</name>
    <dbReference type="NCBI Taxonomy" id="225164"/>
    <lineage>
        <taxon>Eukaryota</taxon>
        <taxon>Metazoa</taxon>
        <taxon>Spiralia</taxon>
        <taxon>Lophotrochozoa</taxon>
        <taxon>Mollusca</taxon>
        <taxon>Gastropoda</taxon>
        <taxon>Patellogastropoda</taxon>
        <taxon>Lottioidea</taxon>
        <taxon>Lottiidae</taxon>
        <taxon>Lottia</taxon>
    </lineage>
</organism>
<dbReference type="KEGG" id="lgi:LOTGIDRAFT_106607"/>
<dbReference type="PANTHER" id="PTHR10416:SF0">
    <property type="entry name" value="DNA POLYMERASE DELTA SUBUNIT 2"/>
    <property type="match status" value="1"/>
</dbReference>
<reference evidence="8 9" key="1">
    <citation type="journal article" date="2013" name="Nature">
        <title>Insights into bilaterian evolution from three spiralian genomes.</title>
        <authorList>
            <person name="Simakov O."/>
            <person name="Marletaz F."/>
            <person name="Cho S.J."/>
            <person name="Edsinger-Gonzales E."/>
            <person name="Havlak P."/>
            <person name="Hellsten U."/>
            <person name="Kuo D.H."/>
            <person name="Larsson T."/>
            <person name="Lv J."/>
            <person name="Arendt D."/>
            <person name="Savage R."/>
            <person name="Osoegawa K."/>
            <person name="de Jong P."/>
            <person name="Grimwood J."/>
            <person name="Chapman J.A."/>
            <person name="Shapiro H."/>
            <person name="Aerts A."/>
            <person name="Otillar R.P."/>
            <person name="Terry A.Y."/>
            <person name="Boore J.L."/>
            <person name="Grigoriev I.V."/>
            <person name="Lindberg D.R."/>
            <person name="Seaver E.C."/>
            <person name="Weisblat D.A."/>
            <person name="Putnam N.H."/>
            <person name="Rokhsar D.S."/>
        </authorList>
    </citation>
    <scope>NUCLEOTIDE SEQUENCE [LARGE SCALE GENOMIC DNA]</scope>
</reference>
<dbReference type="Gene3D" id="3.60.21.50">
    <property type="match status" value="2"/>
</dbReference>
<keyword evidence="4" id="KW-0539">Nucleus</keyword>
<keyword evidence="9" id="KW-1185">Reference proteome</keyword>
<feature type="compositionally biased region" description="Polar residues" evidence="5">
    <location>
        <begin position="10"/>
        <end position="22"/>
    </location>
</feature>
<name>V3ZXA1_LOTGI</name>
<gene>
    <name evidence="8" type="ORF">LOTGIDRAFT_106607</name>
</gene>
<evidence type="ECO:0000313" key="8">
    <source>
        <dbReference type="EMBL" id="ESO89002.1"/>
    </source>
</evidence>
<evidence type="ECO:0000256" key="2">
    <source>
        <dbReference type="ARBA" id="ARBA00006035"/>
    </source>
</evidence>
<evidence type="ECO:0000256" key="5">
    <source>
        <dbReference type="SAM" id="MobiDB-lite"/>
    </source>
</evidence>
<comment type="subcellular location">
    <subcellularLocation>
        <location evidence="1">Nucleus</location>
    </subcellularLocation>
</comment>
<dbReference type="CDD" id="cd07387">
    <property type="entry name" value="MPP_PolD2_C"/>
    <property type="match status" value="1"/>
</dbReference>
<feature type="domain" description="DNA polymerase alpha/delta/epsilon subunit B" evidence="6">
    <location>
        <begin position="187"/>
        <end position="400"/>
    </location>
</feature>
<dbReference type="RefSeq" id="XP_009060050.1">
    <property type="nucleotide sequence ID" value="XM_009061802.1"/>
</dbReference>
<dbReference type="AlphaFoldDB" id="V3ZXA1"/>
<evidence type="ECO:0008006" key="10">
    <source>
        <dbReference type="Google" id="ProtNLM"/>
    </source>
</evidence>
<evidence type="ECO:0000259" key="6">
    <source>
        <dbReference type="Pfam" id="PF04042"/>
    </source>
</evidence>
<dbReference type="InterPro" id="IPR007185">
    <property type="entry name" value="DNA_pol_a/d/e_bsu"/>
</dbReference>
<dbReference type="HOGENOM" id="CLU_021763_0_0_1"/>
<feature type="region of interest" description="Disordered" evidence="5">
    <location>
        <begin position="1"/>
        <end position="23"/>
    </location>
</feature>
<dbReference type="FunFam" id="3.60.21.50:FF:000002">
    <property type="entry name" value="DNA polymerase delta small subunit"/>
    <property type="match status" value="1"/>
</dbReference>
<evidence type="ECO:0000259" key="7">
    <source>
        <dbReference type="Pfam" id="PF18018"/>
    </source>
</evidence>
<protein>
    <recommendedName>
        <fullName evidence="10">DNA polymerase delta subunit 2</fullName>
    </recommendedName>
</protein>
<dbReference type="OrthoDB" id="3763at2759"/>
<feature type="domain" description="DNA polymerase delta subunit OB-fold" evidence="7">
    <location>
        <begin position="38"/>
        <end position="166"/>
    </location>
</feature>
<dbReference type="GO" id="GO:0006271">
    <property type="term" value="P:DNA strand elongation involved in DNA replication"/>
    <property type="evidence" value="ECO:0007669"/>
    <property type="project" value="TreeGrafter"/>
</dbReference>
<evidence type="ECO:0000256" key="1">
    <source>
        <dbReference type="ARBA" id="ARBA00004123"/>
    </source>
</evidence>
<keyword evidence="3" id="KW-0235">DNA replication</keyword>
<dbReference type="STRING" id="225164.V3ZXA1"/>
<dbReference type="GO" id="GO:1902969">
    <property type="term" value="P:mitotic DNA replication"/>
    <property type="evidence" value="ECO:0007669"/>
    <property type="project" value="UniProtKB-ARBA"/>
</dbReference>
<dbReference type="GeneID" id="20230129"/>
<evidence type="ECO:0000256" key="4">
    <source>
        <dbReference type="ARBA" id="ARBA00023242"/>
    </source>
</evidence>